<feature type="chain" id="PRO_5027067934" evidence="2">
    <location>
        <begin position="25"/>
        <end position="373"/>
    </location>
</feature>
<reference evidence="3 4" key="1">
    <citation type="submission" date="2020-02" db="EMBL/GenBank/DDBJ databases">
        <title>Comparative genomics of sulfur disproportionating microorganisms.</title>
        <authorList>
            <person name="Ward L.M."/>
            <person name="Bertran E."/>
            <person name="Johnston D.T."/>
        </authorList>
    </citation>
    <scope>NUCLEOTIDE SEQUENCE [LARGE SCALE GENOMIC DNA]</scope>
    <source>
        <strain evidence="3 4">DSM 100025</strain>
    </source>
</reference>
<evidence type="ECO:0000256" key="2">
    <source>
        <dbReference type="SAM" id="SignalP"/>
    </source>
</evidence>
<keyword evidence="4" id="KW-1185">Reference proteome</keyword>
<dbReference type="AlphaFoldDB" id="A0A6N9TY94"/>
<dbReference type="Gene3D" id="3.90.10.10">
    <property type="entry name" value="Cytochrome C3"/>
    <property type="match status" value="2"/>
</dbReference>
<evidence type="ECO:0000256" key="1">
    <source>
        <dbReference type="ARBA" id="ARBA00022729"/>
    </source>
</evidence>
<organism evidence="3 4">
    <name type="scientific">Dissulfurirhabdus thermomarina</name>
    <dbReference type="NCBI Taxonomy" id="1765737"/>
    <lineage>
        <taxon>Bacteria</taxon>
        <taxon>Deltaproteobacteria</taxon>
        <taxon>Dissulfurirhabdaceae</taxon>
        <taxon>Dissulfurirhabdus</taxon>
    </lineage>
</organism>
<name>A0A6N9TY94_DISTH</name>
<dbReference type="Proteomes" id="UP000469346">
    <property type="component" value="Unassembled WGS sequence"/>
</dbReference>
<dbReference type="PANTHER" id="PTHR35038">
    <property type="entry name" value="DISSIMILATORY SULFITE REDUCTASE SIRA"/>
    <property type="match status" value="1"/>
</dbReference>
<dbReference type="InterPro" id="IPR036280">
    <property type="entry name" value="Multihaem_cyt_sf"/>
</dbReference>
<protein>
    <submittedName>
        <fullName evidence="3">Uncharacterized protein</fullName>
    </submittedName>
</protein>
<dbReference type="SUPFAM" id="SSF48695">
    <property type="entry name" value="Multiheme cytochromes"/>
    <property type="match status" value="1"/>
</dbReference>
<dbReference type="InterPro" id="IPR051829">
    <property type="entry name" value="Multiheme_Cytochr_ET"/>
</dbReference>
<comment type="caution">
    <text evidence="3">The sequence shown here is derived from an EMBL/GenBank/DDBJ whole genome shotgun (WGS) entry which is preliminary data.</text>
</comment>
<evidence type="ECO:0000313" key="3">
    <source>
        <dbReference type="EMBL" id="NDY43446.1"/>
    </source>
</evidence>
<evidence type="ECO:0000313" key="4">
    <source>
        <dbReference type="Proteomes" id="UP000469346"/>
    </source>
</evidence>
<dbReference type="PANTHER" id="PTHR35038:SF8">
    <property type="entry name" value="C-TYPE POLYHEME CYTOCHROME OMCC"/>
    <property type="match status" value="1"/>
</dbReference>
<keyword evidence="1 2" id="KW-0732">Signal</keyword>
<gene>
    <name evidence="3" type="ORF">G3N55_11410</name>
</gene>
<dbReference type="EMBL" id="JAAGRR010000175">
    <property type="protein sequence ID" value="NDY43446.1"/>
    <property type="molecule type" value="Genomic_DNA"/>
</dbReference>
<accession>A0A6N9TY94</accession>
<proteinExistence type="predicted"/>
<sequence>MPPNRPPALLCLALMLAWLSTAAAAPPAGVPALDHPPPTVTRTTAGQVDLCLGCHRQDPGGAHARDVLGCAACHLGDPLAGDKTRAHRGMVKNPGELRLGPRTCGQAGCHPNQLRWVENSLMATNRGIIDALRTYWGESAGPGAEDLTVHGLARSGLTSPALDYFRKLCGSCHLWMEKGSLPDFLAAKGGGCTACHQEKPEPDTPRERAHTRITRDAPLENCVRCHNRSGRIGLSYQGLMESEGYGTPYEAGDLGTHQLEDGRYVRSMPDDVHHRKGLACVDCHTQRETMGDGTRHVHFEEQLEVRCVTCHAGGEALRPLAEAYALRKRGLGPPSGVQVKRAPPRLDVVAKGTAFFLEGRRDRKLHPLDPVSY</sequence>
<feature type="non-terminal residue" evidence="3">
    <location>
        <position position="373"/>
    </location>
</feature>
<feature type="signal peptide" evidence="2">
    <location>
        <begin position="1"/>
        <end position="24"/>
    </location>
</feature>